<dbReference type="AlphaFoldDB" id="A0A133NI24"/>
<dbReference type="EMBL" id="LRTT01000002">
    <property type="protein sequence ID" value="RFD74592.1"/>
    <property type="molecule type" value="Genomic_DNA"/>
</dbReference>
<gene>
    <name evidence="1" type="ORF">AXE73_06160</name>
</gene>
<dbReference type="PANTHER" id="PTHR36456">
    <property type="entry name" value="UPF0232 PROTEIN SCO3875"/>
    <property type="match status" value="1"/>
</dbReference>
<protein>
    <submittedName>
        <fullName evidence="1">RNA-binding protein</fullName>
    </submittedName>
</protein>
<proteinExistence type="predicted"/>
<accession>A0A133NI24</accession>
<sequence length="163" mass="18929">MKIPVNKILKLDTRKLPELIFTPIKKKAIKKVVNEQNAYKALESFGKPGRDPQNLYSLLANFANQNNWNEQLSIAKMREDWWKIVGKSASLNCYIDKIKDGVLIVRTKSNVWYTQLSYCKPMLEKKIFEYSKNINIKEVKIVGPSLQKTGKKSINSRFNIKNH</sequence>
<dbReference type="RefSeq" id="WP_004131181.1">
    <property type="nucleotide sequence ID" value="NZ_CP083169.1"/>
</dbReference>
<dbReference type="Pfam" id="PF05258">
    <property type="entry name" value="DciA"/>
    <property type="match status" value="1"/>
</dbReference>
<dbReference type="GeneID" id="86824570"/>
<evidence type="ECO:0000313" key="2">
    <source>
        <dbReference type="Proteomes" id="UP000258533"/>
    </source>
</evidence>
<dbReference type="Proteomes" id="UP000258533">
    <property type="component" value="Unassembled WGS sequence"/>
</dbReference>
<evidence type="ECO:0000313" key="1">
    <source>
        <dbReference type="EMBL" id="RFD74592.1"/>
    </source>
</evidence>
<comment type="caution">
    <text evidence="1">The sequence shown here is derived from an EMBL/GenBank/DDBJ whole genome shotgun (WGS) entry which is preliminary data.</text>
</comment>
<organism evidence="1 2">
    <name type="scientific">Gardnerella vaginalis</name>
    <dbReference type="NCBI Taxonomy" id="2702"/>
    <lineage>
        <taxon>Bacteria</taxon>
        <taxon>Bacillati</taxon>
        <taxon>Actinomycetota</taxon>
        <taxon>Actinomycetes</taxon>
        <taxon>Bifidobacteriales</taxon>
        <taxon>Bifidobacteriaceae</taxon>
        <taxon>Gardnerella</taxon>
    </lineage>
</organism>
<name>A0A133NI24_GARVA</name>
<dbReference type="PANTHER" id="PTHR36456:SF1">
    <property type="entry name" value="UPF0232 PROTEIN SCO3875"/>
    <property type="match status" value="1"/>
</dbReference>
<reference evidence="1 2" key="1">
    <citation type="submission" date="2016-02" db="EMBL/GenBank/DDBJ databases">
        <title>Gardnerella vaginalis Subgroups Defined by cpn60 Sequencing and Sialidase Activity in Isolates from Canada, Belgium and Kenya.</title>
        <authorList>
            <person name="Schellenberg J."/>
            <person name="Paramel Jayaprakash T."/>
            <person name="Withana Gamage N."/>
            <person name="Patterson M.H."/>
            <person name="Vaneechoutte M."/>
            <person name="Hill J.E."/>
        </authorList>
    </citation>
    <scope>NUCLEOTIDE SEQUENCE [LARGE SCALE GENOMIC DNA]</scope>
    <source>
        <strain evidence="1 2">N144</strain>
    </source>
</reference>
<dbReference type="InterPro" id="IPR007922">
    <property type="entry name" value="DciA-like"/>
</dbReference>